<proteinExistence type="predicted"/>
<dbReference type="AlphaFoldDB" id="A0A095ZFZ4"/>
<reference evidence="1 2" key="1">
    <citation type="submission" date="2014-07" db="EMBL/GenBank/DDBJ databases">
        <authorList>
            <person name="McCorrison J."/>
            <person name="Sanka R."/>
            <person name="Torralba M."/>
            <person name="Gillis M."/>
            <person name="Haft D.H."/>
            <person name="Methe B."/>
            <person name="Sutton G."/>
            <person name="Nelson K.E."/>
        </authorList>
    </citation>
    <scope>NUCLEOTIDE SEQUENCE [LARGE SCALE GENOMIC DNA]</scope>
    <source>
        <strain evidence="1 2">DNF00450</strain>
    </source>
</reference>
<dbReference type="EMBL" id="JRNE01000037">
    <property type="protein sequence ID" value="KGF17592.1"/>
    <property type="molecule type" value="Genomic_DNA"/>
</dbReference>
<name>A0A095ZFZ4_9CORY</name>
<protein>
    <submittedName>
        <fullName evidence="1">Uncharacterized protein</fullName>
    </submittedName>
</protein>
<evidence type="ECO:0000313" key="1">
    <source>
        <dbReference type="EMBL" id="KGF17592.1"/>
    </source>
</evidence>
<dbReference type="RefSeq" id="WP_035120806.1">
    <property type="nucleotide sequence ID" value="NZ_JRNE01000037.1"/>
</dbReference>
<dbReference type="Proteomes" id="UP000029548">
    <property type="component" value="Unassembled WGS sequence"/>
</dbReference>
<gene>
    <name evidence="1" type="ORF">HMPREF1650_03285</name>
</gene>
<evidence type="ECO:0000313" key="2">
    <source>
        <dbReference type="Proteomes" id="UP000029548"/>
    </source>
</evidence>
<sequence>MTRYQTITRALFDPEDLPAIGERILAEFASLNLTVVKNRVVMPLAGEDAAVDAQAESLMDRWLSMRSQPPTVEKLHALHIVADGPAAIESEVTEAVGRGLGESTPWVGETTVIE</sequence>
<organism evidence="1 2">
    <name type="scientific">Corynebacterium freneyi DNF00450</name>
    <dbReference type="NCBI Taxonomy" id="1287475"/>
    <lineage>
        <taxon>Bacteria</taxon>
        <taxon>Bacillati</taxon>
        <taxon>Actinomycetota</taxon>
        <taxon>Actinomycetes</taxon>
        <taxon>Mycobacteriales</taxon>
        <taxon>Corynebacteriaceae</taxon>
        <taxon>Corynebacterium</taxon>
    </lineage>
</organism>
<comment type="caution">
    <text evidence="1">The sequence shown here is derived from an EMBL/GenBank/DDBJ whole genome shotgun (WGS) entry which is preliminary data.</text>
</comment>
<accession>A0A095ZFZ4</accession>